<dbReference type="Gene3D" id="2.40.50.910">
    <property type="entry name" value="Type VII secretion system EccB, repeat 3 domain"/>
    <property type="match status" value="1"/>
</dbReference>
<comment type="similarity">
    <text evidence="2">Belongs to the EccB family.</text>
</comment>
<evidence type="ECO:0000256" key="10">
    <source>
        <dbReference type="SAM" id="Phobius"/>
    </source>
</evidence>
<comment type="subcellular location">
    <subcellularLocation>
        <location evidence="1">Cell membrane</location>
        <topology evidence="1">Single-pass membrane protein</topology>
    </subcellularLocation>
</comment>
<keyword evidence="8 10" id="KW-1133">Transmembrane helix</keyword>
<evidence type="ECO:0000256" key="3">
    <source>
        <dbReference type="ARBA" id="ARBA00022475"/>
    </source>
</evidence>
<feature type="transmembrane region" description="Helical" evidence="10">
    <location>
        <begin position="34"/>
        <end position="56"/>
    </location>
</feature>
<evidence type="ECO:0000256" key="4">
    <source>
        <dbReference type="ARBA" id="ARBA00022692"/>
    </source>
</evidence>
<evidence type="ECO:0000256" key="2">
    <source>
        <dbReference type="ARBA" id="ARBA00008149"/>
    </source>
</evidence>
<protein>
    <submittedName>
        <fullName evidence="11">Type VII secretion protein EccB</fullName>
    </submittedName>
</protein>
<keyword evidence="3" id="KW-1003">Cell membrane</keyword>
<evidence type="ECO:0000256" key="7">
    <source>
        <dbReference type="ARBA" id="ARBA00022840"/>
    </source>
</evidence>
<dbReference type="NCBIfam" id="TIGR03919">
    <property type="entry name" value="T7SS_EccB"/>
    <property type="match status" value="1"/>
</dbReference>
<evidence type="ECO:0000256" key="1">
    <source>
        <dbReference type="ARBA" id="ARBA00004162"/>
    </source>
</evidence>
<keyword evidence="5" id="KW-0547">Nucleotide-binding</keyword>
<evidence type="ECO:0000256" key="5">
    <source>
        <dbReference type="ARBA" id="ARBA00022741"/>
    </source>
</evidence>
<keyword evidence="9 10" id="KW-0472">Membrane</keyword>
<name>A0ABQ4V2M0_9MYCO</name>
<dbReference type="PANTHER" id="PTHR40765:SF2">
    <property type="entry name" value="ESX-2 SECRETION SYSTEM ATPASE ECCB2"/>
    <property type="match status" value="1"/>
</dbReference>
<evidence type="ECO:0000256" key="9">
    <source>
        <dbReference type="ARBA" id="ARBA00023136"/>
    </source>
</evidence>
<organism evidence="11 12">
    <name type="scientific">Mycolicibacterium cyprinidarum</name>
    <dbReference type="NCBI Taxonomy" id="2860311"/>
    <lineage>
        <taxon>Bacteria</taxon>
        <taxon>Bacillati</taxon>
        <taxon>Actinomycetota</taxon>
        <taxon>Actinomycetes</taxon>
        <taxon>Mycobacteriales</taxon>
        <taxon>Mycobacteriaceae</taxon>
        <taxon>Mycolicibacterium</taxon>
    </lineage>
</organism>
<keyword evidence="7" id="KW-0067">ATP-binding</keyword>
<comment type="caution">
    <text evidence="11">The sequence shown here is derived from an EMBL/GenBank/DDBJ whole genome shotgun (WGS) entry which is preliminary data.</text>
</comment>
<reference evidence="11 12" key="1">
    <citation type="submission" date="2021-08" db="EMBL/GenBank/DDBJ databases">
        <title>Draft genome sequence of Mycolicibacterium sp. NGTWS1702 strain.</title>
        <authorList>
            <person name="Matsumoto M."/>
            <person name="Tang B.C.C."/>
            <person name="Machida Y."/>
            <person name="Matoyama H."/>
            <person name="Kishihara T."/>
            <person name="Sato S."/>
            <person name="Kondo I."/>
            <person name="Sano M."/>
            <person name="Kato G."/>
        </authorList>
    </citation>
    <scope>NUCLEOTIDE SEQUENCE [LARGE SCALE GENOMIC DNA]</scope>
    <source>
        <strain evidence="11 12">NGTWSNA01</strain>
    </source>
</reference>
<dbReference type="InterPro" id="IPR007795">
    <property type="entry name" value="T7SS_EccB"/>
</dbReference>
<dbReference type="InterPro" id="IPR042485">
    <property type="entry name" value="T7SS_EccB_R3"/>
</dbReference>
<accession>A0ABQ4V2M0</accession>
<sequence length="460" mass="47057">MHVSGYRFLVHRMEHALVRGDTRMLDDPLRAQSISLAAGAVLAGIAVVVCAILALVKPVGELGDAPIVVVRDTGAMYVRIGDVVHPVLNLASARLIAGTSADPRVVSQRAVDRAHRGPLLGIPGAPGAISTPLTQQESSWMVCDDARGETSVIAGEIADGPVASGPVVLVTPRDGGAATTYLLYGGHRARVDLRHHAVVRALHLDDVVPKPISSVVLSAIPESPEIMAPHIPNAGSPGPGTLRDYPVGAVLKVARATADVAGAEDYFVVLADGVQRIGEVAADLIRYTDSRVGEQIPTVAPDIVGALPIVDTLPVTTFPERKGVTEALTVCARWDADPAGGAASSTVLVGDAPPMISQPVALAQADGDGPAVDAVSLPAGRSALVRSVGLTGDGQSTGSLFLVTDTGVLYGVRDTEAASSLGLTAPAQPAPWPVLSVLPAGPELSRDGASVAWDGVIPPP</sequence>
<proteinExistence type="inferred from homology"/>
<keyword evidence="4 10" id="KW-0812">Transmembrane</keyword>
<dbReference type="EMBL" id="BPRH01003168">
    <property type="protein sequence ID" value="GJF08331.1"/>
    <property type="molecule type" value="Genomic_DNA"/>
</dbReference>
<dbReference type="InterPro" id="IPR044857">
    <property type="entry name" value="T7SS_EccB_R1"/>
</dbReference>
<keyword evidence="6" id="KW-0378">Hydrolase</keyword>
<evidence type="ECO:0000256" key="6">
    <source>
        <dbReference type="ARBA" id="ARBA00022801"/>
    </source>
</evidence>
<dbReference type="Gene3D" id="3.30.2390.20">
    <property type="entry name" value="Type VII secretion system EccB, repeat 1 domain"/>
    <property type="match status" value="1"/>
</dbReference>
<evidence type="ECO:0000313" key="12">
    <source>
        <dbReference type="Proteomes" id="UP001060504"/>
    </source>
</evidence>
<evidence type="ECO:0000313" key="11">
    <source>
        <dbReference type="EMBL" id="GJF08331.1"/>
    </source>
</evidence>
<keyword evidence="12" id="KW-1185">Reference proteome</keyword>
<dbReference type="Pfam" id="PF05108">
    <property type="entry name" value="T7SS_ESX1_EccB"/>
    <property type="match status" value="1"/>
</dbReference>
<dbReference type="Proteomes" id="UP001060504">
    <property type="component" value="Unassembled WGS sequence"/>
</dbReference>
<dbReference type="PANTHER" id="PTHR40765">
    <property type="entry name" value="ESX-2 SECRETION SYSTEM ATPASE ECCB2"/>
    <property type="match status" value="1"/>
</dbReference>
<evidence type="ECO:0000256" key="8">
    <source>
        <dbReference type="ARBA" id="ARBA00022989"/>
    </source>
</evidence>
<gene>
    <name evidence="11" type="ORF">NGTWS1702_30310</name>
</gene>